<dbReference type="GO" id="GO:0005789">
    <property type="term" value="C:endoplasmic reticulum membrane"/>
    <property type="evidence" value="ECO:0007669"/>
    <property type="project" value="UniProtKB-SubCell"/>
</dbReference>
<evidence type="ECO:0000259" key="8">
    <source>
        <dbReference type="PROSITE" id="PS50845"/>
    </source>
</evidence>
<comment type="caution">
    <text evidence="9">The sequence shown here is derived from an EMBL/GenBank/DDBJ whole genome shotgun (WGS) entry which is preliminary data.</text>
</comment>
<protein>
    <recommendedName>
        <fullName evidence="6">Reticulon-like protein</fullName>
    </recommendedName>
</protein>
<evidence type="ECO:0000256" key="7">
    <source>
        <dbReference type="SAM" id="MobiDB-lite"/>
    </source>
</evidence>
<dbReference type="InterPro" id="IPR003388">
    <property type="entry name" value="Reticulon"/>
</dbReference>
<keyword evidence="5 6" id="KW-0472">Membrane</keyword>
<feature type="transmembrane region" description="Helical" evidence="6">
    <location>
        <begin position="163"/>
        <end position="180"/>
    </location>
</feature>
<gene>
    <name evidence="9" type="ORF">ZOSMA_90G00280</name>
</gene>
<sequence length="432" mass="49068">MDGEKKRPARSTSVVAGSVWESRMKMDQIKGGIKVFVANATDEAAVVGSLERRKRKSWKPVDNDRSNSNDLRKTLSALLPAQVDGDSDDADEDDGFEVEVEDKKVDQIWLEESIAPSSVSKEENLHPESPPTEDDFYDTISDSSNSFQSIVDLVMWKDIPRSSFMFGIGTFLLISSSYTSDLDFSLISAGSYLGLIYLAIIFVYKSFINRAEYEDLSDSSQFEIKEEEASRFVKKVLPFVNELVVNIRALFSGDPAIVMKLGVFLFVLARCGGMITIWSLFKLAFFTIFSIPKLLSSYSSQLSLYGKVWTERCSDIWSSCAYKKVFGVIAFTLIWNLCSTVTRIWAVFMLVVIVRYSQHSMVGSSEWDDEKNKSQQHKLEKDDDKRRQKNGHENQQRREGRRITNVEHRQRPLWSTKSSPSVISAKTNKKAF</sequence>
<name>A0A0K9NLA0_ZOSMR</name>
<feature type="transmembrane region" description="Helical" evidence="6">
    <location>
        <begin position="263"/>
        <end position="291"/>
    </location>
</feature>
<evidence type="ECO:0000256" key="2">
    <source>
        <dbReference type="ARBA" id="ARBA00022692"/>
    </source>
</evidence>
<keyword evidence="10" id="KW-1185">Reference proteome</keyword>
<organism evidence="9 10">
    <name type="scientific">Zostera marina</name>
    <name type="common">Eelgrass</name>
    <dbReference type="NCBI Taxonomy" id="29655"/>
    <lineage>
        <taxon>Eukaryota</taxon>
        <taxon>Viridiplantae</taxon>
        <taxon>Streptophyta</taxon>
        <taxon>Embryophyta</taxon>
        <taxon>Tracheophyta</taxon>
        <taxon>Spermatophyta</taxon>
        <taxon>Magnoliopsida</taxon>
        <taxon>Liliopsida</taxon>
        <taxon>Zosteraceae</taxon>
        <taxon>Zostera</taxon>
    </lineage>
</organism>
<dbReference type="PANTHER" id="PTHR46626:SF1">
    <property type="entry name" value="RETICULON-LIKE PROTEIN B21"/>
    <property type="match status" value="1"/>
</dbReference>
<feature type="transmembrane region" description="Helical" evidence="6">
    <location>
        <begin position="186"/>
        <end position="204"/>
    </location>
</feature>
<feature type="transmembrane region" description="Helical" evidence="6">
    <location>
        <begin position="325"/>
        <end position="354"/>
    </location>
</feature>
<dbReference type="PANTHER" id="PTHR46626">
    <property type="entry name" value="RETICULON-LIKE PROTEIN B17"/>
    <property type="match status" value="1"/>
</dbReference>
<comment type="subcellular location">
    <subcellularLocation>
        <location evidence="1 6">Endoplasmic reticulum membrane</location>
        <topology evidence="1 6">Multi-pass membrane protein</topology>
    </subcellularLocation>
</comment>
<evidence type="ECO:0000256" key="4">
    <source>
        <dbReference type="ARBA" id="ARBA00022989"/>
    </source>
</evidence>
<feature type="compositionally biased region" description="Polar residues" evidence="7">
    <location>
        <begin position="413"/>
        <end position="426"/>
    </location>
</feature>
<feature type="domain" description="Reticulon" evidence="8">
    <location>
        <begin position="150"/>
        <end position="305"/>
    </location>
</feature>
<evidence type="ECO:0000256" key="3">
    <source>
        <dbReference type="ARBA" id="ARBA00022824"/>
    </source>
</evidence>
<evidence type="ECO:0000256" key="6">
    <source>
        <dbReference type="RuleBase" id="RU363132"/>
    </source>
</evidence>
<dbReference type="PROSITE" id="PS50845">
    <property type="entry name" value="RETICULON"/>
    <property type="match status" value="1"/>
</dbReference>
<dbReference type="EMBL" id="LFYR01002125">
    <property type="protein sequence ID" value="KMZ56857.1"/>
    <property type="molecule type" value="Genomic_DNA"/>
</dbReference>
<dbReference type="STRING" id="29655.A0A0K9NLA0"/>
<dbReference type="OrthoDB" id="567788at2759"/>
<feature type="compositionally biased region" description="Basic and acidic residues" evidence="7">
    <location>
        <begin position="370"/>
        <end position="410"/>
    </location>
</feature>
<feature type="region of interest" description="Disordered" evidence="7">
    <location>
        <begin position="365"/>
        <end position="432"/>
    </location>
</feature>
<dbReference type="InterPro" id="IPR044647">
    <property type="entry name" value="RTNLB17/18/21"/>
</dbReference>
<feature type="compositionally biased region" description="Basic and acidic residues" evidence="7">
    <location>
        <begin position="59"/>
        <end position="70"/>
    </location>
</feature>
<dbReference type="AlphaFoldDB" id="A0A0K9NLA0"/>
<evidence type="ECO:0000313" key="10">
    <source>
        <dbReference type="Proteomes" id="UP000036987"/>
    </source>
</evidence>
<dbReference type="OMA" id="DIVMWRD"/>
<proteinExistence type="predicted"/>
<keyword evidence="2 6" id="KW-0812">Transmembrane</keyword>
<keyword evidence="3 6" id="KW-0256">Endoplasmic reticulum</keyword>
<dbReference type="Pfam" id="PF02453">
    <property type="entry name" value="Reticulon"/>
    <property type="match status" value="1"/>
</dbReference>
<evidence type="ECO:0000313" key="9">
    <source>
        <dbReference type="EMBL" id="KMZ56857.1"/>
    </source>
</evidence>
<accession>A0A0K9NLA0</accession>
<keyword evidence="4 6" id="KW-1133">Transmembrane helix</keyword>
<reference evidence="10" key="1">
    <citation type="journal article" date="2016" name="Nature">
        <title>The genome of the seagrass Zostera marina reveals angiosperm adaptation to the sea.</title>
        <authorList>
            <person name="Olsen J.L."/>
            <person name="Rouze P."/>
            <person name="Verhelst B."/>
            <person name="Lin Y.-C."/>
            <person name="Bayer T."/>
            <person name="Collen J."/>
            <person name="Dattolo E."/>
            <person name="De Paoli E."/>
            <person name="Dittami S."/>
            <person name="Maumus F."/>
            <person name="Michel G."/>
            <person name="Kersting A."/>
            <person name="Lauritano C."/>
            <person name="Lohaus R."/>
            <person name="Toepel M."/>
            <person name="Tonon T."/>
            <person name="Vanneste K."/>
            <person name="Amirebrahimi M."/>
            <person name="Brakel J."/>
            <person name="Bostroem C."/>
            <person name="Chovatia M."/>
            <person name="Grimwood J."/>
            <person name="Jenkins J.W."/>
            <person name="Jueterbock A."/>
            <person name="Mraz A."/>
            <person name="Stam W.T."/>
            <person name="Tice H."/>
            <person name="Bornberg-Bauer E."/>
            <person name="Green P.J."/>
            <person name="Pearson G.A."/>
            <person name="Procaccini G."/>
            <person name="Duarte C.M."/>
            <person name="Schmutz J."/>
            <person name="Reusch T.B.H."/>
            <person name="Van de Peer Y."/>
        </authorList>
    </citation>
    <scope>NUCLEOTIDE SEQUENCE [LARGE SCALE GENOMIC DNA]</scope>
    <source>
        <strain evidence="10">cv. Finnish</strain>
    </source>
</reference>
<evidence type="ECO:0000256" key="1">
    <source>
        <dbReference type="ARBA" id="ARBA00004477"/>
    </source>
</evidence>
<evidence type="ECO:0000256" key="5">
    <source>
        <dbReference type="ARBA" id="ARBA00023136"/>
    </source>
</evidence>
<feature type="region of interest" description="Disordered" evidence="7">
    <location>
        <begin position="48"/>
        <end position="70"/>
    </location>
</feature>
<dbReference type="Proteomes" id="UP000036987">
    <property type="component" value="Unassembled WGS sequence"/>
</dbReference>